<evidence type="ECO:0000313" key="2">
    <source>
        <dbReference type="EMBL" id="PWA81876.1"/>
    </source>
</evidence>
<reference evidence="2 3" key="1">
    <citation type="journal article" date="2018" name="Mol. Plant">
        <title>The genome of Artemisia annua provides insight into the evolution of Asteraceae family and artemisinin biosynthesis.</title>
        <authorList>
            <person name="Shen Q."/>
            <person name="Zhang L."/>
            <person name="Liao Z."/>
            <person name="Wang S."/>
            <person name="Yan T."/>
            <person name="Shi P."/>
            <person name="Liu M."/>
            <person name="Fu X."/>
            <person name="Pan Q."/>
            <person name="Wang Y."/>
            <person name="Lv Z."/>
            <person name="Lu X."/>
            <person name="Zhang F."/>
            <person name="Jiang W."/>
            <person name="Ma Y."/>
            <person name="Chen M."/>
            <person name="Hao X."/>
            <person name="Li L."/>
            <person name="Tang Y."/>
            <person name="Lv G."/>
            <person name="Zhou Y."/>
            <person name="Sun X."/>
            <person name="Brodelius P.E."/>
            <person name="Rose J.K.C."/>
            <person name="Tang K."/>
        </authorList>
    </citation>
    <scope>NUCLEOTIDE SEQUENCE [LARGE SCALE GENOMIC DNA]</scope>
    <source>
        <strain evidence="3">cv. Huhao1</strain>
        <tissue evidence="2">Leaf</tissue>
    </source>
</reference>
<dbReference type="AlphaFoldDB" id="A0A2U1P7Y3"/>
<dbReference type="PROSITE" id="PS50053">
    <property type="entry name" value="UBIQUITIN_2"/>
    <property type="match status" value="1"/>
</dbReference>
<dbReference type="Proteomes" id="UP000245207">
    <property type="component" value="Unassembled WGS sequence"/>
</dbReference>
<keyword evidence="3" id="KW-1185">Reference proteome</keyword>
<organism evidence="2 3">
    <name type="scientific">Artemisia annua</name>
    <name type="common">Sweet wormwood</name>
    <dbReference type="NCBI Taxonomy" id="35608"/>
    <lineage>
        <taxon>Eukaryota</taxon>
        <taxon>Viridiplantae</taxon>
        <taxon>Streptophyta</taxon>
        <taxon>Embryophyta</taxon>
        <taxon>Tracheophyta</taxon>
        <taxon>Spermatophyta</taxon>
        <taxon>Magnoliopsida</taxon>
        <taxon>eudicotyledons</taxon>
        <taxon>Gunneridae</taxon>
        <taxon>Pentapetalae</taxon>
        <taxon>asterids</taxon>
        <taxon>campanulids</taxon>
        <taxon>Asterales</taxon>
        <taxon>Asteraceae</taxon>
        <taxon>Asteroideae</taxon>
        <taxon>Anthemideae</taxon>
        <taxon>Artemisiinae</taxon>
        <taxon>Artemisia</taxon>
    </lineage>
</organism>
<dbReference type="OrthoDB" id="428577at2759"/>
<gene>
    <name evidence="2" type="ORF">CTI12_AA182300</name>
</gene>
<proteinExistence type="predicted"/>
<dbReference type="STRING" id="35608.A0A2U1P7Y3"/>
<protein>
    <submittedName>
        <fullName evidence="2">Ubiquitin-related domain-containing protein</fullName>
    </submittedName>
</protein>
<dbReference type="PANTHER" id="PTHR47376">
    <property type="entry name" value="OS02G0597700 PROTEIN"/>
    <property type="match status" value="1"/>
</dbReference>
<dbReference type="EMBL" id="PKPP01001539">
    <property type="protein sequence ID" value="PWA81876.1"/>
    <property type="molecule type" value="Genomic_DNA"/>
</dbReference>
<feature type="domain" description="Ubiquitin-like" evidence="1">
    <location>
        <begin position="65"/>
        <end position="133"/>
    </location>
</feature>
<comment type="caution">
    <text evidence="2">The sequence shown here is derived from an EMBL/GenBank/DDBJ whole genome shotgun (WGS) entry which is preliminary data.</text>
</comment>
<dbReference type="SUPFAM" id="SSF54236">
    <property type="entry name" value="Ubiquitin-like"/>
    <property type="match status" value="1"/>
</dbReference>
<dbReference type="InterPro" id="IPR029071">
    <property type="entry name" value="Ubiquitin-like_domsf"/>
</dbReference>
<evidence type="ECO:0000259" key="1">
    <source>
        <dbReference type="PROSITE" id="PS50053"/>
    </source>
</evidence>
<dbReference type="InterPro" id="IPR000626">
    <property type="entry name" value="Ubiquitin-like_dom"/>
</dbReference>
<accession>A0A2U1P7Y3</accession>
<sequence length="259" mass="28820">MKFRSKILRWSLISKFRGGCGSGKCDNKEDRATIVGEIKWELRPGGMVVQKRYIKDQHVEKEGFIMVRVATGSQWHDISIQATSTFGEMKMVLALVIGMEPKEQRLLFKGKERDDAEHLHMVGVNDKDKVLVLKDPAIKEMKHHGSLATTNDTGASTHAIDVSTFRCCSSSEEHAARPSSTKCMFIGSLVVERYDPKLHSYLHVVTTGSDVSTFRCCSSSEAHAARPSSTKCMFIGSLVVERYDPKLHSYLHVVTTGSG</sequence>
<evidence type="ECO:0000313" key="3">
    <source>
        <dbReference type="Proteomes" id="UP000245207"/>
    </source>
</evidence>
<dbReference type="Pfam" id="PF00240">
    <property type="entry name" value="ubiquitin"/>
    <property type="match status" value="1"/>
</dbReference>
<dbReference type="Gene3D" id="3.10.20.90">
    <property type="entry name" value="Phosphatidylinositol 3-kinase Catalytic Subunit, Chain A, domain 1"/>
    <property type="match status" value="1"/>
</dbReference>
<name>A0A2U1P7Y3_ARTAN</name>